<protein>
    <submittedName>
        <fullName evidence="3">PepSY-like domain-containing protein</fullName>
    </submittedName>
</protein>
<feature type="domain" description="Putative beta-lactamase-inhibitor-like PepSY-like" evidence="2">
    <location>
        <begin position="80"/>
        <end position="140"/>
    </location>
</feature>
<evidence type="ECO:0000313" key="4">
    <source>
        <dbReference type="Proteomes" id="UP000514509"/>
    </source>
</evidence>
<dbReference type="RefSeq" id="WP_182411546.1">
    <property type="nucleotide sequence ID" value="NZ_CP055153.1"/>
</dbReference>
<keyword evidence="1" id="KW-0732">Signal</keyword>
<evidence type="ECO:0000259" key="2">
    <source>
        <dbReference type="Pfam" id="PF11396"/>
    </source>
</evidence>
<dbReference type="SUPFAM" id="SSF160574">
    <property type="entry name" value="BT0923-like"/>
    <property type="match status" value="1"/>
</dbReference>
<gene>
    <name evidence="3" type="ORF">HUW48_14005</name>
</gene>
<keyword evidence="4" id="KW-1185">Reference proteome</keyword>
<dbReference type="AlphaFoldDB" id="A0A7L7L8E8"/>
<reference evidence="3 4" key="1">
    <citation type="submission" date="2020-08" db="EMBL/GenBank/DDBJ databases">
        <title>Adhaeribacter dokdonensis sp. nov., isolated from the rhizosphere of Elymus tsukushiensis, a plant native to the Dokdo Islands, Republic of Korea.</title>
        <authorList>
            <person name="Ghim S.Y."/>
        </authorList>
    </citation>
    <scope>NUCLEOTIDE SEQUENCE [LARGE SCALE GENOMIC DNA]</scope>
    <source>
        <strain evidence="3 4">KUDC8001</strain>
    </source>
</reference>
<accession>A0A7L7L8E8</accession>
<proteinExistence type="predicted"/>
<feature type="signal peptide" evidence="1">
    <location>
        <begin position="1"/>
        <end position="16"/>
    </location>
</feature>
<dbReference type="EMBL" id="CP055153">
    <property type="protein sequence ID" value="QMU29087.1"/>
    <property type="molecule type" value="Genomic_DNA"/>
</dbReference>
<dbReference type="InterPro" id="IPR021533">
    <property type="entry name" value="PepSY-like"/>
</dbReference>
<feature type="chain" id="PRO_5029899589" evidence="1">
    <location>
        <begin position="17"/>
        <end position="147"/>
    </location>
</feature>
<dbReference type="KEGG" id="add:HUW48_14005"/>
<dbReference type="PROSITE" id="PS51257">
    <property type="entry name" value="PROKAR_LIPOPROTEIN"/>
    <property type="match status" value="1"/>
</dbReference>
<name>A0A7L7L8E8_9BACT</name>
<dbReference type="Gene3D" id="3.10.450.360">
    <property type="match status" value="1"/>
</dbReference>
<sequence>MKAILFSILFSNTVFLACSQDIAPEKVPAIVKNAQQVKFPDATEVEWEKKPKGYEVEFNIGLTDYTALITSAGKITYYEQEIQANELPAPITAIIQKQFAGYTVDGNDLDKITNNGEFFYRVDLEKNHRDITRVFSATGKVVPDPTL</sequence>
<evidence type="ECO:0000256" key="1">
    <source>
        <dbReference type="SAM" id="SignalP"/>
    </source>
</evidence>
<feature type="domain" description="Putative beta-lactamase-inhibitor-like PepSY-like" evidence="2">
    <location>
        <begin position="21"/>
        <end position="60"/>
    </location>
</feature>
<dbReference type="Pfam" id="PF11396">
    <property type="entry name" value="PepSY_like"/>
    <property type="match status" value="2"/>
</dbReference>
<evidence type="ECO:0000313" key="3">
    <source>
        <dbReference type="EMBL" id="QMU29087.1"/>
    </source>
</evidence>
<organism evidence="3 4">
    <name type="scientific">Adhaeribacter radiodurans</name>
    <dbReference type="NCBI Taxonomy" id="2745197"/>
    <lineage>
        <taxon>Bacteria</taxon>
        <taxon>Pseudomonadati</taxon>
        <taxon>Bacteroidota</taxon>
        <taxon>Cytophagia</taxon>
        <taxon>Cytophagales</taxon>
        <taxon>Hymenobacteraceae</taxon>
        <taxon>Adhaeribacter</taxon>
    </lineage>
</organism>
<dbReference type="Proteomes" id="UP000514509">
    <property type="component" value="Chromosome"/>
</dbReference>